<gene>
    <name evidence="10" type="ORF">ACFQ5G_09735</name>
</gene>
<keyword evidence="3" id="KW-0813">Transport</keyword>
<organism evidence="10 11">
    <name type="scientific">Actinoplanes sichuanensis</name>
    <dbReference type="NCBI Taxonomy" id="512349"/>
    <lineage>
        <taxon>Bacteria</taxon>
        <taxon>Bacillati</taxon>
        <taxon>Actinomycetota</taxon>
        <taxon>Actinomycetes</taxon>
        <taxon>Micromonosporales</taxon>
        <taxon>Micromonosporaceae</taxon>
        <taxon>Actinoplanes</taxon>
    </lineage>
</organism>
<feature type="transmembrane region" description="Helical" evidence="9">
    <location>
        <begin position="60"/>
        <end position="81"/>
    </location>
</feature>
<evidence type="ECO:0000256" key="9">
    <source>
        <dbReference type="SAM" id="Phobius"/>
    </source>
</evidence>
<comment type="similarity">
    <text evidence="2">Belongs to the CPA3 antiporters (TC 2.A.63) subunit F family.</text>
</comment>
<evidence type="ECO:0000313" key="10">
    <source>
        <dbReference type="EMBL" id="MFD1365620.1"/>
    </source>
</evidence>
<feature type="region of interest" description="Disordered" evidence="8">
    <location>
        <begin position="88"/>
        <end position="115"/>
    </location>
</feature>
<evidence type="ECO:0000313" key="11">
    <source>
        <dbReference type="Proteomes" id="UP001597183"/>
    </source>
</evidence>
<evidence type="ECO:0000256" key="8">
    <source>
        <dbReference type="SAM" id="MobiDB-lite"/>
    </source>
</evidence>
<name>A0ABW4A4F5_9ACTN</name>
<dbReference type="Pfam" id="PF04066">
    <property type="entry name" value="MrpF_PhaF"/>
    <property type="match status" value="1"/>
</dbReference>
<dbReference type="Proteomes" id="UP001597183">
    <property type="component" value="Unassembled WGS sequence"/>
</dbReference>
<reference evidence="11" key="1">
    <citation type="journal article" date="2019" name="Int. J. Syst. Evol. Microbiol.">
        <title>The Global Catalogue of Microorganisms (GCM) 10K type strain sequencing project: providing services to taxonomists for standard genome sequencing and annotation.</title>
        <authorList>
            <consortium name="The Broad Institute Genomics Platform"/>
            <consortium name="The Broad Institute Genome Sequencing Center for Infectious Disease"/>
            <person name="Wu L."/>
            <person name="Ma J."/>
        </authorList>
    </citation>
    <scope>NUCLEOTIDE SEQUENCE [LARGE SCALE GENOMIC DNA]</scope>
    <source>
        <strain evidence="11">CCM 7526</strain>
    </source>
</reference>
<feature type="transmembrane region" description="Helical" evidence="9">
    <location>
        <begin position="33"/>
        <end position="53"/>
    </location>
</feature>
<proteinExistence type="inferred from homology"/>
<evidence type="ECO:0000256" key="2">
    <source>
        <dbReference type="ARBA" id="ARBA00009212"/>
    </source>
</evidence>
<keyword evidence="11" id="KW-1185">Reference proteome</keyword>
<keyword evidence="4" id="KW-1003">Cell membrane</keyword>
<evidence type="ECO:0000256" key="6">
    <source>
        <dbReference type="ARBA" id="ARBA00022989"/>
    </source>
</evidence>
<evidence type="ECO:0000256" key="7">
    <source>
        <dbReference type="ARBA" id="ARBA00023136"/>
    </source>
</evidence>
<dbReference type="PANTHER" id="PTHR34702">
    <property type="entry name" value="NA(+)/H(+) ANTIPORTER SUBUNIT F1"/>
    <property type="match status" value="1"/>
</dbReference>
<evidence type="ECO:0000256" key="5">
    <source>
        <dbReference type="ARBA" id="ARBA00022692"/>
    </source>
</evidence>
<comment type="caution">
    <text evidence="10">The sequence shown here is derived from an EMBL/GenBank/DDBJ whole genome shotgun (WGS) entry which is preliminary data.</text>
</comment>
<dbReference type="EMBL" id="JBHTMK010000012">
    <property type="protein sequence ID" value="MFD1365620.1"/>
    <property type="molecule type" value="Genomic_DNA"/>
</dbReference>
<evidence type="ECO:0000256" key="3">
    <source>
        <dbReference type="ARBA" id="ARBA00022448"/>
    </source>
</evidence>
<sequence length="115" mass="11366">MTVVAAIAAVFLAAAAGMALVRIIRGPSTLDRIVGTDVLLAITVCAIATEAAYSRDATGLPILLGLSLLGAAGSVAVARFADPVARSETALSSTQPGAPGREPPKSVPVGSEARG</sequence>
<dbReference type="RefSeq" id="WP_317792847.1">
    <property type="nucleotide sequence ID" value="NZ_AP028461.1"/>
</dbReference>
<dbReference type="PANTHER" id="PTHR34702:SF1">
    <property type="entry name" value="NA(+)_H(+) ANTIPORTER SUBUNIT F"/>
    <property type="match status" value="1"/>
</dbReference>
<keyword evidence="5 9" id="KW-0812">Transmembrane</keyword>
<keyword evidence="6 9" id="KW-1133">Transmembrane helix</keyword>
<comment type="subcellular location">
    <subcellularLocation>
        <location evidence="1">Cell membrane</location>
        <topology evidence="1">Multi-pass membrane protein</topology>
    </subcellularLocation>
</comment>
<evidence type="ECO:0000256" key="4">
    <source>
        <dbReference type="ARBA" id="ARBA00022475"/>
    </source>
</evidence>
<protein>
    <submittedName>
        <fullName evidence="10">Monovalent cation/H+ antiporter complex subunit F</fullName>
    </submittedName>
</protein>
<accession>A0ABW4A4F5</accession>
<keyword evidence="7 9" id="KW-0472">Membrane</keyword>
<evidence type="ECO:0000256" key="1">
    <source>
        <dbReference type="ARBA" id="ARBA00004651"/>
    </source>
</evidence>
<dbReference type="InterPro" id="IPR007208">
    <property type="entry name" value="MrpF/PhaF-like"/>
</dbReference>